<evidence type="ECO:0000313" key="2">
    <source>
        <dbReference type="EMBL" id="OWY35756.1"/>
    </source>
</evidence>
<feature type="region of interest" description="Disordered" evidence="1">
    <location>
        <begin position="37"/>
        <end position="66"/>
    </location>
</feature>
<sequence length="66" mass="6699">MSTNSISAVYHGNAPAGGQQAAKKPAVNFNDVLKAAGQSTQVAQSTTAQPSSTDTSTFTTTPTRTV</sequence>
<proteinExistence type="predicted"/>
<keyword evidence="3" id="KW-1185">Reference proteome</keyword>
<protein>
    <submittedName>
        <fullName evidence="2">Uncharacterized protein</fullName>
    </submittedName>
</protein>
<evidence type="ECO:0000256" key="1">
    <source>
        <dbReference type="SAM" id="MobiDB-lite"/>
    </source>
</evidence>
<reference evidence="2 3" key="1">
    <citation type="journal article" date="2010" name="Int. J. Syst. Evol. Microbiol.">
        <title>Reclassification of Herbaspirillum putei as a later heterotypic synonym of Herbaspirillum huttiense, with the description of H. huttiense subsp. huttiense subsp. nov. and H. huttiense subsp. putei subsp. nov., comb. nov., and description of Herbaspirillum aquaticum sp. nov.</title>
        <authorList>
            <person name="Dobritsa A.P."/>
            <person name="Reddy M.C."/>
            <person name="Samadpour M."/>
        </authorList>
    </citation>
    <scope>NUCLEOTIDE SEQUENCE [LARGE SCALE GENOMIC DNA]</scope>
    <source>
        <strain evidence="2 3">IEH 4430</strain>
    </source>
</reference>
<accession>A0A225SX15</accession>
<organism evidence="2 3">
    <name type="scientific">Herbaspirillum aquaticum</name>
    <dbReference type="NCBI Taxonomy" id="568783"/>
    <lineage>
        <taxon>Bacteria</taxon>
        <taxon>Pseudomonadati</taxon>
        <taxon>Pseudomonadota</taxon>
        <taxon>Betaproteobacteria</taxon>
        <taxon>Burkholderiales</taxon>
        <taxon>Oxalobacteraceae</taxon>
        <taxon>Herbaspirillum</taxon>
    </lineage>
</organism>
<name>A0A225SX15_9BURK</name>
<evidence type="ECO:0000313" key="3">
    <source>
        <dbReference type="Proteomes" id="UP000214747"/>
    </source>
</evidence>
<dbReference type="EMBL" id="NJGV01000004">
    <property type="protein sequence ID" value="OWY35756.1"/>
    <property type="molecule type" value="Genomic_DNA"/>
</dbReference>
<dbReference type="Proteomes" id="UP000214747">
    <property type="component" value="Unassembled WGS sequence"/>
</dbReference>
<gene>
    <name evidence="2" type="ORF">CEJ45_04925</name>
</gene>
<dbReference type="RefSeq" id="WP_088754096.1">
    <property type="nucleotide sequence ID" value="NZ_JARJFG010000015.1"/>
</dbReference>
<comment type="caution">
    <text evidence="2">The sequence shown here is derived from an EMBL/GenBank/DDBJ whole genome shotgun (WGS) entry which is preliminary data.</text>
</comment>
<dbReference type="AlphaFoldDB" id="A0A225SX15"/>
<feature type="region of interest" description="Disordered" evidence="1">
    <location>
        <begin position="1"/>
        <end position="23"/>
    </location>
</feature>